<dbReference type="PROSITE" id="PS50297">
    <property type="entry name" value="ANK_REP_REGION"/>
    <property type="match status" value="2"/>
</dbReference>
<dbReference type="PROSITE" id="PS50013">
    <property type="entry name" value="CHROMO_2"/>
    <property type="match status" value="1"/>
</dbReference>
<comment type="caution">
    <text evidence="5">The sequence shown here is derived from an EMBL/GenBank/DDBJ whole genome shotgun (WGS) entry which is preliminary data.</text>
</comment>
<keyword evidence="1" id="KW-0677">Repeat</keyword>
<feature type="repeat" description="ANK" evidence="3">
    <location>
        <begin position="196"/>
        <end position="228"/>
    </location>
</feature>
<evidence type="ECO:0000256" key="1">
    <source>
        <dbReference type="ARBA" id="ARBA00022737"/>
    </source>
</evidence>
<dbReference type="Proteomes" id="UP001140949">
    <property type="component" value="Unassembled WGS sequence"/>
</dbReference>
<feature type="repeat" description="ANK" evidence="3">
    <location>
        <begin position="161"/>
        <end position="193"/>
    </location>
</feature>
<evidence type="ECO:0000313" key="6">
    <source>
        <dbReference type="Proteomes" id="UP001140949"/>
    </source>
</evidence>
<reference evidence="5" key="2">
    <citation type="submission" date="2023-04" db="EMBL/GenBank/DDBJ databases">
        <authorList>
            <person name="Bruccoleri R.E."/>
            <person name="Oakeley E.J."/>
            <person name="Faust A.-M."/>
            <person name="Dessus-Babus S."/>
            <person name="Altorfer M."/>
            <person name="Burckhardt D."/>
            <person name="Oertli M."/>
            <person name="Naumann U."/>
            <person name="Petersen F."/>
            <person name="Wong J."/>
        </authorList>
    </citation>
    <scope>NUCLEOTIDE SEQUENCE</scope>
    <source>
        <strain evidence="5">GSM-AAB239-AS_SAM_17_03QT</strain>
        <tissue evidence="5">Leaf</tissue>
    </source>
</reference>
<evidence type="ECO:0000259" key="4">
    <source>
        <dbReference type="PROSITE" id="PS50013"/>
    </source>
</evidence>
<dbReference type="InterPro" id="IPR000953">
    <property type="entry name" value="Chromo/chromo_shadow_dom"/>
</dbReference>
<dbReference type="InterPro" id="IPR002110">
    <property type="entry name" value="Ankyrin_rpt"/>
</dbReference>
<dbReference type="PRINTS" id="PR01415">
    <property type="entry name" value="ANKYRIN"/>
</dbReference>
<dbReference type="InterPro" id="IPR030300">
    <property type="entry name" value="CPSRP43_chromodomain_3"/>
</dbReference>
<keyword evidence="6" id="KW-1185">Reference proteome</keyword>
<dbReference type="Gene3D" id="2.40.50.40">
    <property type="match status" value="3"/>
</dbReference>
<feature type="domain" description="Chromo" evidence="4">
    <location>
        <begin position="323"/>
        <end position="381"/>
    </location>
</feature>
<organism evidence="5 6">
    <name type="scientific">Iris pallida</name>
    <name type="common">Sweet iris</name>
    <dbReference type="NCBI Taxonomy" id="29817"/>
    <lineage>
        <taxon>Eukaryota</taxon>
        <taxon>Viridiplantae</taxon>
        <taxon>Streptophyta</taxon>
        <taxon>Embryophyta</taxon>
        <taxon>Tracheophyta</taxon>
        <taxon>Spermatophyta</taxon>
        <taxon>Magnoliopsida</taxon>
        <taxon>Liliopsida</taxon>
        <taxon>Asparagales</taxon>
        <taxon>Iridaceae</taxon>
        <taxon>Iridoideae</taxon>
        <taxon>Irideae</taxon>
        <taxon>Iris</taxon>
    </lineage>
</organism>
<evidence type="ECO:0000256" key="2">
    <source>
        <dbReference type="ARBA" id="ARBA00023043"/>
    </source>
</evidence>
<dbReference type="CDD" id="cd18628">
    <property type="entry name" value="CD3_cpSRP43_like"/>
    <property type="match status" value="1"/>
</dbReference>
<dbReference type="SUPFAM" id="SSF54160">
    <property type="entry name" value="Chromo domain-like"/>
    <property type="match status" value="3"/>
</dbReference>
<dbReference type="PROSITE" id="PS50088">
    <property type="entry name" value="ANK_REPEAT"/>
    <property type="match status" value="2"/>
</dbReference>
<dbReference type="Pfam" id="PF12796">
    <property type="entry name" value="Ank_2"/>
    <property type="match status" value="1"/>
</dbReference>
<name>A0AAX6DNF1_IRIPA</name>
<dbReference type="Pfam" id="PF00385">
    <property type="entry name" value="Chromo"/>
    <property type="match status" value="1"/>
</dbReference>
<dbReference type="Gene3D" id="1.25.40.20">
    <property type="entry name" value="Ankyrin repeat-containing domain"/>
    <property type="match status" value="1"/>
</dbReference>
<dbReference type="EMBL" id="JANAVB010043216">
    <property type="protein sequence ID" value="KAJ6793225.1"/>
    <property type="molecule type" value="Genomic_DNA"/>
</dbReference>
<reference evidence="5" key="1">
    <citation type="journal article" date="2023" name="GigaByte">
        <title>Genome assembly of the bearded iris, Iris pallida Lam.</title>
        <authorList>
            <person name="Bruccoleri R.E."/>
            <person name="Oakeley E.J."/>
            <person name="Faust A.M.E."/>
            <person name="Altorfer M."/>
            <person name="Dessus-Babus S."/>
            <person name="Burckhardt D."/>
            <person name="Oertli M."/>
            <person name="Naumann U."/>
            <person name="Petersen F."/>
            <person name="Wong J."/>
        </authorList>
    </citation>
    <scope>NUCLEOTIDE SEQUENCE</scope>
    <source>
        <strain evidence="5">GSM-AAB239-AS_SAM_17_03QT</strain>
    </source>
</reference>
<evidence type="ECO:0000256" key="3">
    <source>
        <dbReference type="PROSITE-ProRule" id="PRU00023"/>
    </source>
</evidence>
<dbReference type="SUPFAM" id="SSF48403">
    <property type="entry name" value="Ankyrin repeat"/>
    <property type="match status" value="1"/>
</dbReference>
<proteinExistence type="predicted"/>
<protein>
    <recommendedName>
        <fullName evidence="4">Chromo domain-containing protein</fullName>
    </recommendedName>
</protein>
<dbReference type="InterPro" id="IPR036770">
    <property type="entry name" value="Ankyrin_rpt-contain_sf"/>
</dbReference>
<dbReference type="SMART" id="SM00248">
    <property type="entry name" value="ANK"/>
    <property type="match status" value="3"/>
</dbReference>
<gene>
    <name evidence="5" type="ORF">M6B38_111655</name>
</gene>
<sequence>MEMAVLINASLSRLNLPPKPKLLPTAPFSSSLPLPRSSYFLRQPTILSSSFFQDQSPQEQQQEEEESFGEVNRIIGSRTVRSPVYSADGSSAAAASATEYLVEWKDSHAPSWLPPSGIAADVLAEYETPWWTAARNADARALAALLSDESTSRDPDAEDGDGRTALHFAAGLGSEECIRILAEAGADVERKERSGGGLTPLHVAAGYARPGAVKALLELGADPEKADDRGRTAVDLAKEVLAATPRGNPAAFGRRMALEAAVREMEKVVYEWAEVGRVVEARGEGERKEYLVEWRDGGEREWVREKLVAEDVVKDFEAGLEYGVAERILASRVAAAVAAAAGDDGGAGKKEYLVKWVDIEEATWEPEENVDPELVQEFEQQLCGSTQETVVG</sequence>
<keyword evidence="2 3" id="KW-0040">ANK repeat</keyword>
<accession>A0AAX6DNF1</accession>
<evidence type="ECO:0000313" key="5">
    <source>
        <dbReference type="EMBL" id="KAJ6793225.1"/>
    </source>
</evidence>
<dbReference type="PANTHER" id="PTHR24171">
    <property type="entry name" value="ANKYRIN REPEAT DOMAIN-CONTAINING PROTEIN 39-RELATED"/>
    <property type="match status" value="1"/>
</dbReference>
<dbReference type="AlphaFoldDB" id="A0AAX6DNF1"/>
<dbReference type="InterPro" id="IPR023780">
    <property type="entry name" value="Chromo_domain"/>
</dbReference>
<dbReference type="SMART" id="SM00298">
    <property type="entry name" value="CHROMO"/>
    <property type="match status" value="3"/>
</dbReference>
<dbReference type="InterPro" id="IPR016197">
    <property type="entry name" value="Chromo-like_dom_sf"/>
</dbReference>